<name>A0AA88T2S8_CHASR</name>
<reference evidence="3" key="1">
    <citation type="submission" date="2023-07" db="EMBL/GenBank/DDBJ databases">
        <title>Chromosome-level Genome Assembly of Striped Snakehead (Channa striata).</title>
        <authorList>
            <person name="Liu H."/>
        </authorList>
    </citation>
    <scope>NUCLEOTIDE SEQUENCE</scope>
    <source>
        <strain evidence="3">Gz</strain>
        <tissue evidence="3">Muscle</tissue>
    </source>
</reference>
<feature type="region of interest" description="Disordered" evidence="1">
    <location>
        <begin position="24"/>
        <end position="78"/>
    </location>
</feature>
<evidence type="ECO:0000313" key="4">
    <source>
        <dbReference type="Proteomes" id="UP001187415"/>
    </source>
</evidence>
<organism evidence="3 4">
    <name type="scientific">Channa striata</name>
    <name type="common">Snakehead murrel</name>
    <name type="synonym">Ophicephalus striatus</name>
    <dbReference type="NCBI Taxonomy" id="64152"/>
    <lineage>
        <taxon>Eukaryota</taxon>
        <taxon>Metazoa</taxon>
        <taxon>Chordata</taxon>
        <taxon>Craniata</taxon>
        <taxon>Vertebrata</taxon>
        <taxon>Euteleostomi</taxon>
        <taxon>Actinopterygii</taxon>
        <taxon>Neopterygii</taxon>
        <taxon>Teleostei</taxon>
        <taxon>Neoteleostei</taxon>
        <taxon>Acanthomorphata</taxon>
        <taxon>Anabantaria</taxon>
        <taxon>Anabantiformes</taxon>
        <taxon>Channoidei</taxon>
        <taxon>Channidae</taxon>
        <taxon>Channa</taxon>
    </lineage>
</organism>
<evidence type="ECO:0000256" key="2">
    <source>
        <dbReference type="SAM" id="SignalP"/>
    </source>
</evidence>
<sequence>MAAHFPIAKASAGLLSTSLAVCLSTTGPPPPRPPGHVGMSAFTGEKEGKKNPDRDRKRGRQGGEEKRMMKNKANARVAASGQRSISLFFLQGLLNRSKDKGRLQAKASI</sequence>
<dbReference type="EMBL" id="JAUPFM010000002">
    <property type="protein sequence ID" value="KAK2858900.1"/>
    <property type="molecule type" value="Genomic_DNA"/>
</dbReference>
<evidence type="ECO:0008006" key="5">
    <source>
        <dbReference type="Google" id="ProtNLM"/>
    </source>
</evidence>
<proteinExistence type="predicted"/>
<keyword evidence="4" id="KW-1185">Reference proteome</keyword>
<dbReference type="AlphaFoldDB" id="A0AA88T2S8"/>
<comment type="caution">
    <text evidence="3">The sequence shown here is derived from an EMBL/GenBank/DDBJ whole genome shotgun (WGS) entry which is preliminary data.</text>
</comment>
<accession>A0AA88T2S8</accession>
<protein>
    <recommendedName>
        <fullName evidence="5">Secreted protein</fullName>
    </recommendedName>
</protein>
<evidence type="ECO:0000256" key="1">
    <source>
        <dbReference type="SAM" id="MobiDB-lite"/>
    </source>
</evidence>
<feature type="compositionally biased region" description="Basic and acidic residues" evidence="1">
    <location>
        <begin position="44"/>
        <end position="68"/>
    </location>
</feature>
<evidence type="ECO:0000313" key="3">
    <source>
        <dbReference type="EMBL" id="KAK2858900.1"/>
    </source>
</evidence>
<feature type="chain" id="PRO_5041692228" description="Secreted protein" evidence="2">
    <location>
        <begin position="21"/>
        <end position="109"/>
    </location>
</feature>
<dbReference type="Proteomes" id="UP001187415">
    <property type="component" value="Unassembled WGS sequence"/>
</dbReference>
<keyword evidence="2" id="KW-0732">Signal</keyword>
<feature type="signal peptide" evidence="2">
    <location>
        <begin position="1"/>
        <end position="20"/>
    </location>
</feature>
<gene>
    <name evidence="3" type="ORF">Q5P01_003520</name>
</gene>